<keyword evidence="2" id="KW-1133">Transmembrane helix</keyword>
<accession>A0A6C0VHX1</accession>
<dbReference type="InterPro" id="IPR022104">
    <property type="entry name" value="DUF3644"/>
</dbReference>
<dbReference type="AlphaFoldDB" id="A0A6C0VHX1"/>
<dbReference type="Pfam" id="PF12358">
    <property type="entry name" value="DUF3644"/>
    <property type="match status" value="1"/>
</dbReference>
<evidence type="ECO:0000313" key="4">
    <source>
        <dbReference type="EMBL" id="QIB91059.1"/>
    </source>
</evidence>
<feature type="region of interest" description="Disordered" evidence="1">
    <location>
        <begin position="368"/>
        <end position="390"/>
    </location>
</feature>
<evidence type="ECO:0000313" key="5">
    <source>
        <dbReference type="Proteomes" id="UP000467371"/>
    </source>
</evidence>
<evidence type="ECO:0000256" key="1">
    <source>
        <dbReference type="SAM" id="MobiDB-lite"/>
    </source>
</evidence>
<dbReference type="RefSeq" id="WP_052739558.1">
    <property type="nucleotide sequence ID" value="NZ_CP042908.1"/>
</dbReference>
<dbReference type="Proteomes" id="UP000467371">
    <property type="component" value="Chromosome"/>
</dbReference>
<evidence type="ECO:0000256" key="2">
    <source>
        <dbReference type="SAM" id="Phobius"/>
    </source>
</evidence>
<sequence length="390" mass="46079">MAGDSLSKRIPKRSKELLNKSIESCLLAVEVYNKPQTKFRSGGYIVLMTIAYTSLFHAIFEKYRIKYYHREKGSNKYIVIDGEHKAWELSDCLKEYFKNCGKEELPIRKNVEFFIPLRNKIEHRFMPELDDEIFGECQALLHNFEYILIKEFGEKYAIRENLVFSLQFAKTYPSSKGKESLVKQNKGFEKIKSYITDFRNSLDEETYSDQKYRFNVFLLPKLVSNKNKAEYAIEWVEYDPNDPEGMKNYERIVGIISEKVKPVSNSGCLRAKEVCDLVKKELRKVYGEDFKFSYSTHHPICCTHYKIRPKKEDQNPEKTNPSFCVYDDVHKDYVYTKEWVDFLVKKLSDREELIKILPTLKSQIQRLDNEKTSDSTPQLENNEIETETYL</sequence>
<keyword evidence="2" id="KW-0472">Membrane</keyword>
<feature type="domain" description="DUF3644" evidence="3">
    <location>
        <begin position="16"/>
        <end position="202"/>
    </location>
</feature>
<organism evidence="4 5">
    <name type="scientific">Methanosarcina mazei</name>
    <name type="common">Methanosarcina frisia</name>
    <dbReference type="NCBI Taxonomy" id="2209"/>
    <lineage>
        <taxon>Archaea</taxon>
        <taxon>Methanobacteriati</taxon>
        <taxon>Methanobacteriota</taxon>
        <taxon>Stenosarchaea group</taxon>
        <taxon>Methanomicrobia</taxon>
        <taxon>Methanosarcinales</taxon>
        <taxon>Methanosarcinaceae</taxon>
        <taxon>Methanosarcina</taxon>
    </lineage>
</organism>
<evidence type="ECO:0000259" key="3">
    <source>
        <dbReference type="Pfam" id="PF12358"/>
    </source>
</evidence>
<keyword evidence="2" id="KW-0812">Transmembrane</keyword>
<proteinExistence type="predicted"/>
<protein>
    <submittedName>
        <fullName evidence="4">DUF3644 domain-containing protein</fullName>
    </submittedName>
</protein>
<dbReference type="EMBL" id="CP042908">
    <property type="protein sequence ID" value="QIB91059.1"/>
    <property type="molecule type" value="Genomic_DNA"/>
</dbReference>
<dbReference type="GeneID" id="44087143"/>
<feature type="transmembrane region" description="Helical" evidence="2">
    <location>
        <begin position="42"/>
        <end position="60"/>
    </location>
</feature>
<dbReference type="GeneID" id="24877868"/>
<name>A0A6C0VHX1_METMZ</name>
<gene>
    <name evidence="4" type="ORF">FQU78_08360</name>
</gene>
<reference evidence="4 5" key="1">
    <citation type="journal article" date="2020" name="Environ. Microbiol. Rep.">
        <title>Redox cycling of Fe(II) and Fe(III) in magnetite accelerates aceticlastic methanogenesis by Methanosarcina mazei.</title>
        <authorList>
            <person name="Wang H."/>
            <person name="Byrne J.M."/>
            <person name="Liu P."/>
            <person name="Liu J."/>
            <person name="Dong X."/>
            <person name="Lu Y."/>
        </authorList>
    </citation>
    <scope>NUCLEOTIDE SEQUENCE [LARGE SCALE GENOMIC DNA]</scope>
    <source>
        <strain evidence="5">zm-15</strain>
    </source>
</reference>